<dbReference type="PANTHER" id="PTHR13604">
    <property type="entry name" value="DC12-RELATED"/>
    <property type="match status" value="1"/>
</dbReference>
<dbReference type="EC" id="3.4.-.-" evidence="8"/>
<gene>
    <name evidence="10" type="ORF">BCL57_000936</name>
    <name evidence="11" type="ORF">SAMN04489721_2869</name>
</gene>
<keyword evidence="5" id="KW-0190">Covalent protein-DNA linkage</keyword>
<evidence type="ECO:0000313" key="12">
    <source>
        <dbReference type="Proteomes" id="UP000199482"/>
    </source>
</evidence>
<evidence type="ECO:0000256" key="8">
    <source>
        <dbReference type="RuleBase" id="RU364100"/>
    </source>
</evidence>
<evidence type="ECO:0000256" key="7">
    <source>
        <dbReference type="ARBA" id="ARBA00023239"/>
    </source>
</evidence>
<dbReference type="OrthoDB" id="9782620at2"/>
<dbReference type="InterPro" id="IPR036590">
    <property type="entry name" value="SRAP-like"/>
</dbReference>
<protein>
    <recommendedName>
        <fullName evidence="8">Abasic site processing protein</fullName>
        <ecNumber evidence="8">3.4.-.-</ecNumber>
    </recommendedName>
</protein>
<comment type="similarity">
    <text evidence="1 8">Belongs to the SOS response-associated peptidase family.</text>
</comment>
<dbReference type="Gene3D" id="3.90.1680.10">
    <property type="entry name" value="SOS response associated peptidase-like"/>
    <property type="match status" value="1"/>
</dbReference>
<accession>A0A1H1YSD6</accession>
<evidence type="ECO:0000256" key="2">
    <source>
        <dbReference type="ARBA" id="ARBA00022670"/>
    </source>
</evidence>
<evidence type="ECO:0000313" key="10">
    <source>
        <dbReference type="EMBL" id="MCP2366794.1"/>
    </source>
</evidence>
<dbReference type="GO" id="GO:0016829">
    <property type="term" value="F:lyase activity"/>
    <property type="evidence" value="ECO:0007669"/>
    <property type="project" value="UniProtKB-KW"/>
</dbReference>
<dbReference type="GO" id="GO:0008233">
    <property type="term" value="F:peptidase activity"/>
    <property type="evidence" value="ECO:0007669"/>
    <property type="project" value="UniProtKB-KW"/>
</dbReference>
<name>A0A1H1YSD6_9MICO</name>
<evidence type="ECO:0000256" key="6">
    <source>
        <dbReference type="ARBA" id="ARBA00023125"/>
    </source>
</evidence>
<dbReference type="EMBL" id="SODL02000001">
    <property type="protein sequence ID" value="MCP2366794.1"/>
    <property type="molecule type" value="Genomic_DNA"/>
</dbReference>
<dbReference type="GO" id="GO:0003697">
    <property type="term" value="F:single-stranded DNA binding"/>
    <property type="evidence" value="ECO:0007669"/>
    <property type="project" value="InterPro"/>
</dbReference>
<keyword evidence="6" id="KW-0238">DNA-binding</keyword>
<reference evidence="10" key="3">
    <citation type="submission" date="2022-06" db="EMBL/GenBank/DDBJ databases">
        <title>Genomic Encyclopedia of Type Strains, Phase III (KMG-III): the genomes of soil and plant-associated and newly described type strains.</title>
        <authorList>
            <person name="Whitman W."/>
        </authorList>
    </citation>
    <scope>NUCLEOTIDE SEQUENCE</scope>
    <source>
        <strain evidence="10">CPCC 202695</strain>
    </source>
</reference>
<feature type="region of interest" description="Disordered" evidence="9">
    <location>
        <begin position="215"/>
        <end position="240"/>
    </location>
</feature>
<evidence type="ECO:0000256" key="5">
    <source>
        <dbReference type="ARBA" id="ARBA00023124"/>
    </source>
</evidence>
<keyword evidence="4 8" id="KW-0378">Hydrolase</keyword>
<dbReference type="SUPFAM" id="SSF143081">
    <property type="entry name" value="BB1717-like"/>
    <property type="match status" value="1"/>
</dbReference>
<dbReference type="AlphaFoldDB" id="A0A1H1YSD6"/>
<dbReference type="GO" id="GO:0106300">
    <property type="term" value="P:protein-DNA covalent cross-linking repair"/>
    <property type="evidence" value="ECO:0007669"/>
    <property type="project" value="InterPro"/>
</dbReference>
<evidence type="ECO:0000256" key="9">
    <source>
        <dbReference type="SAM" id="MobiDB-lite"/>
    </source>
</evidence>
<keyword evidence="7" id="KW-0456">Lyase</keyword>
<dbReference type="RefSeq" id="WP_092673819.1">
    <property type="nucleotide sequence ID" value="NZ_BMDN01000001.1"/>
</dbReference>
<dbReference type="Proteomes" id="UP000893823">
    <property type="component" value="Unassembled WGS sequence"/>
</dbReference>
<proteinExistence type="inferred from homology"/>
<evidence type="ECO:0000313" key="11">
    <source>
        <dbReference type="EMBL" id="SDT24331.1"/>
    </source>
</evidence>
<sequence length="240" mass="26772">MCGRFVVSQQVDDLTAVFDAENDFADWRPSYSLAPTDTVPIVRERAKSDTGEFVRRVEPARWDFKPSFMKESKRPQFNSRIETVATNGLWKGAFASGRCIVPMRGYYEWTGDPGKKRAHYLHGPDELLAAAGISTARKLDDGSWEVSTSIITREARDASGEIHDRMPVYLPLDAVDHYLDPAKLSPADAQAMVDFLIAQSDRVAPTITEYEVDPRVNNSRRVDPSDPGLIEPLGEAPTVE</sequence>
<dbReference type="EMBL" id="LT629755">
    <property type="protein sequence ID" value="SDT24331.1"/>
    <property type="molecule type" value="Genomic_DNA"/>
</dbReference>
<dbReference type="Pfam" id="PF02586">
    <property type="entry name" value="SRAP"/>
    <property type="match status" value="1"/>
</dbReference>
<dbReference type="InterPro" id="IPR003738">
    <property type="entry name" value="SRAP"/>
</dbReference>
<keyword evidence="2 8" id="KW-0645">Protease</keyword>
<dbReference type="Proteomes" id="UP000199482">
    <property type="component" value="Chromosome I"/>
</dbReference>
<organism evidence="11 12">
    <name type="scientific">Agromyces flavus</name>
    <dbReference type="NCBI Taxonomy" id="589382"/>
    <lineage>
        <taxon>Bacteria</taxon>
        <taxon>Bacillati</taxon>
        <taxon>Actinomycetota</taxon>
        <taxon>Actinomycetes</taxon>
        <taxon>Micrococcales</taxon>
        <taxon>Microbacteriaceae</taxon>
        <taxon>Agromyces</taxon>
    </lineage>
</organism>
<reference evidence="11" key="2">
    <citation type="submission" date="2016-10" db="EMBL/GenBank/DDBJ databases">
        <authorList>
            <person name="de Groot N.N."/>
        </authorList>
    </citation>
    <scope>NUCLEOTIDE SEQUENCE [LARGE SCALE GENOMIC DNA]</scope>
    <source>
        <strain evidence="11">CPCC 202695</strain>
    </source>
</reference>
<keyword evidence="3" id="KW-0227">DNA damage</keyword>
<dbReference type="STRING" id="589382.SAMN04489721_2869"/>
<keyword evidence="13" id="KW-1185">Reference proteome</keyword>
<evidence type="ECO:0000256" key="1">
    <source>
        <dbReference type="ARBA" id="ARBA00008136"/>
    </source>
</evidence>
<dbReference type="GO" id="GO:0006508">
    <property type="term" value="P:proteolysis"/>
    <property type="evidence" value="ECO:0007669"/>
    <property type="project" value="UniProtKB-KW"/>
</dbReference>
<evidence type="ECO:0000256" key="3">
    <source>
        <dbReference type="ARBA" id="ARBA00022763"/>
    </source>
</evidence>
<evidence type="ECO:0000256" key="4">
    <source>
        <dbReference type="ARBA" id="ARBA00022801"/>
    </source>
</evidence>
<evidence type="ECO:0000313" key="13">
    <source>
        <dbReference type="Proteomes" id="UP000893823"/>
    </source>
</evidence>
<dbReference type="PANTHER" id="PTHR13604:SF0">
    <property type="entry name" value="ABASIC SITE PROCESSING PROTEIN HMCES"/>
    <property type="match status" value="1"/>
</dbReference>
<reference evidence="12" key="1">
    <citation type="submission" date="2016-10" db="EMBL/GenBank/DDBJ databases">
        <authorList>
            <person name="Varghese N."/>
            <person name="Submissions S."/>
        </authorList>
    </citation>
    <scope>NUCLEOTIDE SEQUENCE [LARGE SCALE GENOMIC DNA]</scope>
    <source>
        <strain evidence="12">CPCC 202695</strain>
    </source>
</reference>